<dbReference type="SUPFAM" id="SSF46894">
    <property type="entry name" value="C-terminal effector domain of the bipartite response regulators"/>
    <property type="match status" value="1"/>
</dbReference>
<organism evidence="5 6">
    <name type="scientific">Actinomadura yumaensis</name>
    <dbReference type="NCBI Taxonomy" id="111807"/>
    <lineage>
        <taxon>Bacteria</taxon>
        <taxon>Bacillati</taxon>
        <taxon>Actinomycetota</taxon>
        <taxon>Actinomycetes</taxon>
        <taxon>Streptosporangiales</taxon>
        <taxon>Thermomonosporaceae</taxon>
        <taxon>Actinomadura</taxon>
    </lineage>
</organism>
<dbReference type="PANTHER" id="PTHR16305">
    <property type="entry name" value="TESTICULAR SOLUBLE ADENYLYL CYCLASE"/>
    <property type="match status" value="1"/>
</dbReference>
<keyword evidence="6" id="KW-1185">Reference proteome</keyword>
<evidence type="ECO:0000313" key="6">
    <source>
        <dbReference type="Proteomes" id="UP001596380"/>
    </source>
</evidence>
<dbReference type="InterPro" id="IPR016032">
    <property type="entry name" value="Sig_transdc_resp-reg_C-effctor"/>
</dbReference>
<sequence>MGARTGGAGHAGNVGLLGRGPECAVFDEMIAAVRTGQSRVLVVHGAPGVGKSALLEYAENAATGMQVLRAVGVESEMELPFATLHQLCAPLLDRLEHLPEPQRHALETVFGTRAGPPPERFLVGLAVLGLLSAASENSPLLCVVDDAQWTDRTSAQVLGFVARRLLAESVALVFGTRQQPRDLLGLPELEVTGLNDADAYALLDSVTPVRLDRYVRERFVAEAQGNPLALLELPRGLTLTQMAGGFGLLHADTLPDRIEQSFLSRIEDLPEQTRLLLLLAAAEPTGDPSLVWHAAERLGISPATVLAHGTDGLLEFDTRVVFRHPLVRSAVYRSAKQKDRRAVHLALAEVIDAKADPDRRAWHLASATTMPDESVAAELERSADRAQARGGLAAAAAFLQRSVALTADASRRAERALAAADASRHAGDLDAGRNLADIADRDAQSEYQRVRAHLARGHITFAAGFNNEAPPMLLAAAQRLESFDMALARETYLIAWGSASYGAANRDSLMAISQAIRRLPSPEGEPSALDLSLEGCALLITDGRSAALPALRQGARALLEAPVQNLMKWSWVAGALPALVWEDRPTTEWPVRVIAEVRAIGALSELPIYLHALGIPASLAGDFATAAAMVAEADAATAATGVPMTQHTRLLLTAMQGRAAEAAALIAATIEEAGATGQLNGVASAHWAAAILHNGLANHERALTEAQATIESANALVSQWALPELVEAAVRTGDDTAAHGALENLADVTEPCDTDWAQGILTRCRALMSDDAAAADLYREAIERLGRTIMRPELARAHLLYGEWLRRDRQRDEARAHLRTAYEMFTTIGMEAFAERARRELLATGETVRKRRTETPASGELTPQERQIALLVRDGLSNPEVGARLFLSPRTVEWHLRKIFAKLGVGSRKQLPDVLPRDDSGSSHPA</sequence>
<proteinExistence type="predicted"/>
<name>A0ABW2CD25_9ACTN</name>
<keyword evidence="1" id="KW-0547">Nucleotide-binding</keyword>
<dbReference type="EMBL" id="JBHSXS010000002">
    <property type="protein sequence ID" value="MFC6879419.1"/>
    <property type="molecule type" value="Genomic_DNA"/>
</dbReference>
<accession>A0ABW2CD25</accession>
<dbReference type="PANTHER" id="PTHR16305:SF35">
    <property type="entry name" value="TRANSCRIPTIONAL ACTIVATOR DOMAIN"/>
    <property type="match status" value="1"/>
</dbReference>
<dbReference type="SUPFAM" id="SSF52540">
    <property type="entry name" value="P-loop containing nucleoside triphosphate hydrolases"/>
    <property type="match status" value="1"/>
</dbReference>
<dbReference type="CDD" id="cd06170">
    <property type="entry name" value="LuxR_C_like"/>
    <property type="match status" value="1"/>
</dbReference>
<evidence type="ECO:0000256" key="2">
    <source>
        <dbReference type="ARBA" id="ARBA00022840"/>
    </source>
</evidence>
<dbReference type="RefSeq" id="WP_378063106.1">
    <property type="nucleotide sequence ID" value="NZ_JBHSXS010000002.1"/>
</dbReference>
<dbReference type="Proteomes" id="UP001596380">
    <property type="component" value="Unassembled WGS sequence"/>
</dbReference>
<dbReference type="InterPro" id="IPR000792">
    <property type="entry name" value="Tscrpt_reg_LuxR_C"/>
</dbReference>
<feature type="domain" description="HTH luxR-type" evidence="4">
    <location>
        <begin position="854"/>
        <end position="919"/>
    </location>
</feature>
<comment type="caution">
    <text evidence="5">The sequence shown here is derived from an EMBL/GenBank/DDBJ whole genome shotgun (WGS) entry which is preliminary data.</text>
</comment>
<keyword evidence="2" id="KW-0067">ATP-binding</keyword>
<dbReference type="InterPro" id="IPR036388">
    <property type="entry name" value="WH-like_DNA-bd_sf"/>
</dbReference>
<dbReference type="PRINTS" id="PR00038">
    <property type="entry name" value="HTHLUXR"/>
</dbReference>
<protein>
    <submittedName>
        <fullName evidence="5">AAA family ATPase</fullName>
    </submittedName>
</protein>
<evidence type="ECO:0000256" key="1">
    <source>
        <dbReference type="ARBA" id="ARBA00022741"/>
    </source>
</evidence>
<evidence type="ECO:0000256" key="3">
    <source>
        <dbReference type="SAM" id="MobiDB-lite"/>
    </source>
</evidence>
<dbReference type="InterPro" id="IPR027417">
    <property type="entry name" value="P-loop_NTPase"/>
</dbReference>
<dbReference type="PROSITE" id="PS50043">
    <property type="entry name" value="HTH_LUXR_2"/>
    <property type="match status" value="1"/>
</dbReference>
<evidence type="ECO:0000259" key="4">
    <source>
        <dbReference type="PROSITE" id="PS50043"/>
    </source>
</evidence>
<dbReference type="Gene3D" id="1.10.10.10">
    <property type="entry name" value="Winged helix-like DNA-binding domain superfamily/Winged helix DNA-binding domain"/>
    <property type="match status" value="1"/>
</dbReference>
<feature type="region of interest" description="Disordered" evidence="3">
    <location>
        <begin position="844"/>
        <end position="863"/>
    </location>
</feature>
<dbReference type="Pfam" id="PF13191">
    <property type="entry name" value="AAA_16"/>
    <property type="match status" value="1"/>
</dbReference>
<dbReference type="InterPro" id="IPR041664">
    <property type="entry name" value="AAA_16"/>
</dbReference>
<evidence type="ECO:0000313" key="5">
    <source>
        <dbReference type="EMBL" id="MFC6879419.1"/>
    </source>
</evidence>
<reference evidence="6" key="1">
    <citation type="journal article" date="2019" name="Int. J. Syst. Evol. Microbiol.">
        <title>The Global Catalogue of Microorganisms (GCM) 10K type strain sequencing project: providing services to taxonomists for standard genome sequencing and annotation.</title>
        <authorList>
            <consortium name="The Broad Institute Genomics Platform"/>
            <consortium name="The Broad Institute Genome Sequencing Center for Infectious Disease"/>
            <person name="Wu L."/>
            <person name="Ma J."/>
        </authorList>
    </citation>
    <scope>NUCLEOTIDE SEQUENCE [LARGE SCALE GENOMIC DNA]</scope>
    <source>
        <strain evidence="6">JCM 3369</strain>
    </source>
</reference>
<gene>
    <name evidence="5" type="ORF">ACFQKB_06530</name>
</gene>
<dbReference type="Pfam" id="PF00196">
    <property type="entry name" value="GerE"/>
    <property type="match status" value="1"/>
</dbReference>
<dbReference type="SMART" id="SM00421">
    <property type="entry name" value="HTH_LUXR"/>
    <property type="match status" value="1"/>
</dbReference>